<dbReference type="AlphaFoldDB" id="A0A1B0AYH6"/>
<reference evidence="2" key="1">
    <citation type="submission" date="2015-01" db="EMBL/GenBank/DDBJ databases">
        <authorList>
            <person name="Aksoy S."/>
            <person name="Warren W."/>
            <person name="Wilson R.K."/>
        </authorList>
    </citation>
    <scope>NUCLEOTIDE SEQUENCE [LARGE SCALE GENOMIC DNA]</scope>
    <source>
        <strain evidence="2">IAEA</strain>
    </source>
</reference>
<dbReference type="VEuPathDB" id="VectorBase:GPPI012986"/>
<dbReference type="EnsemblMetazoa" id="GPPI012986-RA">
    <property type="protein sequence ID" value="GPPI012986-PA"/>
    <property type="gene ID" value="GPPI012986"/>
</dbReference>
<organism evidence="1 2">
    <name type="scientific">Glossina palpalis gambiensis</name>
    <dbReference type="NCBI Taxonomy" id="67801"/>
    <lineage>
        <taxon>Eukaryota</taxon>
        <taxon>Metazoa</taxon>
        <taxon>Ecdysozoa</taxon>
        <taxon>Arthropoda</taxon>
        <taxon>Hexapoda</taxon>
        <taxon>Insecta</taxon>
        <taxon>Pterygota</taxon>
        <taxon>Neoptera</taxon>
        <taxon>Endopterygota</taxon>
        <taxon>Diptera</taxon>
        <taxon>Brachycera</taxon>
        <taxon>Muscomorpha</taxon>
        <taxon>Hippoboscoidea</taxon>
        <taxon>Glossinidae</taxon>
        <taxon>Glossina</taxon>
    </lineage>
</organism>
<accession>A0A1B0AYH6</accession>
<proteinExistence type="predicted"/>
<protein>
    <submittedName>
        <fullName evidence="1">Uncharacterized protein</fullName>
    </submittedName>
</protein>
<dbReference type="Proteomes" id="UP000092460">
    <property type="component" value="Unassembled WGS sequence"/>
</dbReference>
<evidence type="ECO:0000313" key="2">
    <source>
        <dbReference type="Proteomes" id="UP000092460"/>
    </source>
</evidence>
<dbReference type="EMBL" id="JXJN01005792">
    <property type="status" value="NOT_ANNOTATED_CDS"/>
    <property type="molecule type" value="Genomic_DNA"/>
</dbReference>
<keyword evidence="2" id="KW-1185">Reference proteome</keyword>
<reference evidence="1" key="2">
    <citation type="submission" date="2020-05" db="UniProtKB">
        <authorList>
            <consortium name="EnsemblMetazoa"/>
        </authorList>
    </citation>
    <scope>IDENTIFICATION</scope>
    <source>
        <strain evidence="1">IAEA</strain>
    </source>
</reference>
<name>A0A1B0AYH6_9MUSC</name>
<evidence type="ECO:0000313" key="1">
    <source>
        <dbReference type="EnsemblMetazoa" id="GPPI012986-PA"/>
    </source>
</evidence>
<sequence length="72" mass="8377">MKSCNAAIIGTNYKELTTIEELFQFTIQALCALQSHAFRVDEKNLDMCSLVLVQKLGVHDNRNYLEFSFWFQ</sequence>